<dbReference type="Pfam" id="PF16582">
    <property type="entry name" value="TPP_enzyme_M_2"/>
    <property type="match status" value="1"/>
</dbReference>
<dbReference type="GO" id="GO:0070204">
    <property type="term" value="F:2-succinyl-5-enolpyruvyl-6-hydroxy-3-cyclohexene-1-carboxylic-acid synthase activity"/>
    <property type="evidence" value="ECO:0007669"/>
    <property type="project" value="UniProtKB-UniRule"/>
</dbReference>
<dbReference type="InterPro" id="IPR029035">
    <property type="entry name" value="DHS-like_NAD/FAD-binding_dom"/>
</dbReference>
<evidence type="ECO:0000256" key="5">
    <source>
        <dbReference type="ARBA" id="ARBA00023052"/>
    </source>
</evidence>
<dbReference type="GO" id="GO:0000287">
    <property type="term" value="F:magnesium ion binding"/>
    <property type="evidence" value="ECO:0007669"/>
    <property type="project" value="UniProtKB-UniRule"/>
</dbReference>
<dbReference type="EC" id="2.2.1.9" evidence="7"/>
<keyword evidence="6 7" id="KW-0464">Manganese</keyword>
<organism evidence="10">
    <name type="scientific">Caldilinea aerophila</name>
    <dbReference type="NCBI Taxonomy" id="133453"/>
    <lineage>
        <taxon>Bacteria</taxon>
        <taxon>Bacillati</taxon>
        <taxon>Chloroflexota</taxon>
        <taxon>Caldilineae</taxon>
        <taxon>Caldilineales</taxon>
        <taxon>Caldilineaceae</taxon>
        <taxon>Caldilinea</taxon>
    </lineage>
</organism>
<dbReference type="UniPathway" id="UPA01057">
    <property type="reaction ID" value="UER00164"/>
</dbReference>
<dbReference type="GO" id="GO:0030976">
    <property type="term" value="F:thiamine pyrophosphate binding"/>
    <property type="evidence" value="ECO:0007669"/>
    <property type="project" value="UniProtKB-UniRule"/>
</dbReference>
<dbReference type="SUPFAM" id="SSF52467">
    <property type="entry name" value="DHS-like NAD/FAD-binding domain"/>
    <property type="match status" value="1"/>
</dbReference>
<comment type="similarity">
    <text evidence="7">Belongs to the TPP enzyme family. MenD subfamily.</text>
</comment>
<evidence type="ECO:0000313" key="10">
    <source>
        <dbReference type="EMBL" id="HDX31355.1"/>
    </source>
</evidence>
<comment type="subunit">
    <text evidence="7">Homodimer.</text>
</comment>
<sequence length="578" mass="63354">MPTEMADGVFPLVELAIQICAARGVRRFVVAPGSRSAPITTALAAHPDVTVRVVYDERAAGYVALGMAQQLRTAVGLVCTSGTAAVNFAPAVVEAFYQQVPLVVLTADRPPEWIDQQDNQTIHQAGLYGPHVRYAAVLPMDDGHPDTRWHAARLITEAIDAAHDLQPGPVHVNIPLREPLYAPVEYRHQFDREVVIRQRPPIRQTLDESAWQPLLEAWRNARRKLIVAGMMNVDPTLHAALQALQGDPSVVVFADITANLWPHVAPLVHADVALGTRDPATLEALTPDLVVYIGGPVTSKYLKTLLRARPPQHLWRVQPAGAAPDTYQHTTTLIHMRPGDFFSALADRTAGSTNSGYAQQWEALTALARQQLFRLLDEAPFGEFQAMRIVLEALPDKSLLQIGNSMPIRYANFIGVPPGHVPAQVNANRGTSGIDGCVSTAVGAALTTDALTTLLVGDLSFFYDRNGLWQRTLPPNLRIVLFNNHGGGIFDIIDGPNRLDPDTRTTFFLTPQPLSAQRTAADHHLRYFYAADKETLRNVLPGFFAPSAGAALLEIETEMEMNRSVFQAFRQMVAGLRL</sequence>
<dbReference type="InterPro" id="IPR012001">
    <property type="entry name" value="Thiamin_PyroP_enz_TPP-bd_dom"/>
</dbReference>
<dbReference type="EMBL" id="DSMG01000083">
    <property type="protein sequence ID" value="HDX31355.1"/>
    <property type="molecule type" value="Genomic_DNA"/>
</dbReference>
<evidence type="ECO:0000256" key="4">
    <source>
        <dbReference type="ARBA" id="ARBA00022842"/>
    </source>
</evidence>
<keyword evidence="4 7" id="KW-0460">Magnesium</keyword>
<protein>
    <recommendedName>
        <fullName evidence="7">2-succinyl-5-enolpyruvyl-6-hydroxy-3-cyclohexene-1-carboxylate synthase</fullName>
        <shortName evidence="7">SEPHCHC synthase</shortName>
        <ecNumber evidence="7">2.2.1.9</ecNumber>
    </recommendedName>
    <alternativeName>
        <fullName evidence="7">Menaquinone biosynthesis protein MenD</fullName>
    </alternativeName>
</protein>
<keyword evidence="1 7" id="KW-0474">Menaquinone biosynthesis</keyword>
<dbReference type="PIRSF" id="PIRSF004983">
    <property type="entry name" value="MenD"/>
    <property type="match status" value="1"/>
</dbReference>
<name>A0A7C1FSI0_9CHLR</name>
<evidence type="ECO:0000259" key="8">
    <source>
        <dbReference type="Pfam" id="PF02776"/>
    </source>
</evidence>
<dbReference type="UniPathway" id="UPA00079"/>
<evidence type="ECO:0000256" key="1">
    <source>
        <dbReference type="ARBA" id="ARBA00022428"/>
    </source>
</evidence>
<accession>A0A7C1FSI0</accession>
<dbReference type="PANTHER" id="PTHR42916:SF1">
    <property type="entry name" value="PROTEIN PHYLLO, CHLOROPLASTIC"/>
    <property type="match status" value="1"/>
</dbReference>
<evidence type="ECO:0000256" key="2">
    <source>
        <dbReference type="ARBA" id="ARBA00022679"/>
    </source>
</evidence>
<keyword evidence="2 7" id="KW-0808">Transferase</keyword>
<dbReference type="GO" id="GO:0009234">
    <property type="term" value="P:menaquinone biosynthetic process"/>
    <property type="evidence" value="ECO:0007669"/>
    <property type="project" value="UniProtKB-UniRule"/>
</dbReference>
<evidence type="ECO:0000259" key="9">
    <source>
        <dbReference type="Pfam" id="PF16582"/>
    </source>
</evidence>
<feature type="domain" description="Menaquinone biosynthesis protein MenD middle" evidence="9">
    <location>
        <begin position="206"/>
        <end position="400"/>
    </location>
</feature>
<evidence type="ECO:0000256" key="7">
    <source>
        <dbReference type="HAMAP-Rule" id="MF_01659"/>
    </source>
</evidence>
<dbReference type="Gene3D" id="3.40.50.1220">
    <property type="entry name" value="TPP-binding domain"/>
    <property type="match status" value="1"/>
</dbReference>
<comment type="pathway">
    <text evidence="7">Quinol/quinone metabolism; menaquinone biosynthesis.</text>
</comment>
<comment type="function">
    <text evidence="7">Catalyzes the thiamine diphosphate-dependent decarboxylation of 2-oxoglutarate and the subsequent addition of the resulting succinic semialdehyde-thiamine pyrophosphate anion to isochorismate to yield 2-succinyl-5-enolpyruvyl-6-hydroxy-3-cyclohexene-1-carboxylate (SEPHCHC).</text>
</comment>
<dbReference type="InterPro" id="IPR032264">
    <property type="entry name" value="MenD_middle"/>
</dbReference>
<comment type="pathway">
    <text evidence="7">Quinol/quinone metabolism; 1,4-dihydroxy-2-naphthoate biosynthesis; 1,4-dihydroxy-2-naphthoate from chorismate: step 2/7.</text>
</comment>
<comment type="caution">
    <text evidence="10">The sequence shown here is derived from an EMBL/GenBank/DDBJ whole genome shotgun (WGS) entry which is preliminary data.</text>
</comment>
<dbReference type="AlphaFoldDB" id="A0A7C1FSI0"/>
<dbReference type="InterPro" id="IPR004433">
    <property type="entry name" value="MenaQ_synth_MenD"/>
</dbReference>
<dbReference type="CDD" id="cd07037">
    <property type="entry name" value="TPP_PYR_MenD"/>
    <property type="match status" value="1"/>
</dbReference>
<comment type="cofactor">
    <cofactor evidence="7">
        <name>thiamine diphosphate</name>
        <dbReference type="ChEBI" id="CHEBI:58937"/>
    </cofactor>
    <text evidence="7">Binds 1 thiamine pyrophosphate per subunit.</text>
</comment>
<comment type="cofactor">
    <cofactor evidence="7">
        <name>Mg(2+)</name>
        <dbReference type="ChEBI" id="CHEBI:18420"/>
    </cofactor>
    <cofactor evidence="7">
        <name>Mn(2+)</name>
        <dbReference type="ChEBI" id="CHEBI:29035"/>
    </cofactor>
</comment>
<dbReference type="GO" id="GO:0030145">
    <property type="term" value="F:manganese ion binding"/>
    <property type="evidence" value="ECO:0007669"/>
    <property type="project" value="UniProtKB-UniRule"/>
</dbReference>
<gene>
    <name evidence="7 10" type="primary">menD</name>
    <name evidence="10" type="ORF">ENQ20_07655</name>
</gene>
<comment type="catalytic activity">
    <reaction evidence="7">
        <text>isochorismate + 2-oxoglutarate + H(+) = 5-enolpyruvoyl-6-hydroxy-2-succinyl-cyclohex-3-ene-1-carboxylate + CO2</text>
        <dbReference type="Rhea" id="RHEA:25593"/>
        <dbReference type="ChEBI" id="CHEBI:15378"/>
        <dbReference type="ChEBI" id="CHEBI:16526"/>
        <dbReference type="ChEBI" id="CHEBI:16810"/>
        <dbReference type="ChEBI" id="CHEBI:29780"/>
        <dbReference type="ChEBI" id="CHEBI:58818"/>
        <dbReference type="EC" id="2.2.1.9"/>
    </reaction>
</comment>
<evidence type="ECO:0000256" key="3">
    <source>
        <dbReference type="ARBA" id="ARBA00022723"/>
    </source>
</evidence>
<dbReference type="Pfam" id="PF02776">
    <property type="entry name" value="TPP_enzyme_N"/>
    <property type="match status" value="1"/>
</dbReference>
<keyword evidence="5 7" id="KW-0786">Thiamine pyrophosphate</keyword>
<evidence type="ECO:0000256" key="6">
    <source>
        <dbReference type="ARBA" id="ARBA00023211"/>
    </source>
</evidence>
<dbReference type="SUPFAM" id="SSF52518">
    <property type="entry name" value="Thiamin diphosphate-binding fold (THDP-binding)"/>
    <property type="match status" value="2"/>
</dbReference>
<dbReference type="HAMAP" id="MF_01659">
    <property type="entry name" value="MenD"/>
    <property type="match status" value="1"/>
</dbReference>
<dbReference type="PANTHER" id="PTHR42916">
    <property type="entry name" value="2-SUCCINYL-5-ENOLPYRUVYL-6-HYDROXY-3-CYCLOHEXENE-1-CARBOXYLATE SYNTHASE"/>
    <property type="match status" value="1"/>
</dbReference>
<reference evidence="10" key="1">
    <citation type="journal article" date="2020" name="mSystems">
        <title>Genome- and Community-Level Interaction Insights into Carbon Utilization and Element Cycling Functions of Hydrothermarchaeota in Hydrothermal Sediment.</title>
        <authorList>
            <person name="Zhou Z."/>
            <person name="Liu Y."/>
            <person name="Xu W."/>
            <person name="Pan J."/>
            <person name="Luo Z.H."/>
            <person name="Li M."/>
        </authorList>
    </citation>
    <scope>NUCLEOTIDE SEQUENCE [LARGE SCALE GENOMIC DNA]</scope>
    <source>
        <strain evidence="10">SpSt-289</strain>
    </source>
</reference>
<dbReference type="Gene3D" id="3.40.50.970">
    <property type="match status" value="2"/>
</dbReference>
<feature type="domain" description="Thiamine pyrophosphate enzyme N-terminal TPP-binding" evidence="8">
    <location>
        <begin position="14"/>
        <end position="124"/>
    </location>
</feature>
<proteinExistence type="inferred from homology"/>
<dbReference type="NCBIfam" id="TIGR00173">
    <property type="entry name" value="menD"/>
    <property type="match status" value="1"/>
</dbReference>
<dbReference type="InterPro" id="IPR029061">
    <property type="entry name" value="THDP-binding"/>
</dbReference>
<keyword evidence="3 7" id="KW-0479">Metal-binding</keyword>